<organism evidence="9 10">
    <name type="scientific">Thioalbus denitrificans</name>
    <dbReference type="NCBI Taxonomy" id="547122"/>
    <lineage>
        <taxon>Bacteria</taxon>
        <taxon>Pseudomonadati</taxon>
        <taxon>Pseudomonadota</taxon>
        <taxon>Gammaproteobacteria</taxon>
        <taxon>Chromatiales</taxon>
        <taxon>Ectothiorhodospiraceae</taxon>
        <taxon>Thioalbus</taxon>
    </lineage>
</organism>
<keyword evidence="6" id="KW-0472">Membrane</keyword>
<evidence type="ECO:0000256" key="5">
    <source>
        <dbReference type="ARBA" id="ARBA00022729"/>
    </source>
</evidence>
<evidence type="ECO:0000313" key="9">
    <source>
        <dbReference type="EMBL" id="RCX30214.1"/>
    </source>
</evidence>
<gene>
    <name evidence="9" type="ORF">DFQ59_10546</name>
</gene>
<comment type="subcellular location">
    <subcellularLocation>
        <location evidence="1">Cell outer membrane</location>
        <topology evidence="1">Multi-pass membrane protein</topology>
    </subcellularLocation>
</comment>
<dbReference type="Proteomes" id="UP000252707">
    <property type="component" value="Unassembled WGS sequence"/>
</dbReference>
<dbReference type="EMBL" id="QPJY01000005">
    <property type="protein sequence ID" value="RCX30214.1"/>
    <property type="molecule type" value="Genomic_DNA"/>
</dbReference>
<comment type="similarity">
    <text evidence="2">Belongs to the OmpP1/FadL family.</text>
</comment>
<dbReference type="GO" id="GO:0015483">
    <property type="term" value="F:long-chain fatty acid transporting porin activity"/>
    <property type="evidence" value="ECO:0007669"/>
    <property type="project" value="TreeGrafter"/>
</dbReference>
<dbReference type="AlphaFoldDB" id="A0A369CEH7"/>
<feature type="signal peptide" evidence="8">
    <location>
        <begin position="1"/>
        <end position="26"/>
    </location>
</feature>
<dbReference type="PANTHER" id="PTHR35093">
    <property type="entry name" value="OUTER MEMBRANE PROTEIN NMB0088-RELATED"/>
    <property type="match status" value="1"/>
</dbReference>
<dbReference type="Gene3D" id="2.40.160.60">
    <property type="entry name" value="Outer membrane protein transport protein (OMPP1/FadL/TodX)"/>
    <property type="match status" value="1"/>
</dbReference>
<dbReference type="SUPFAM" id="SSF56935">
    <property type="entry name" value="Porins"/>
    <property type="match status" value="1"/>
</dbReference>
<evidence type="ECO:0000313" key="10">
    <source>
        <dbReference type="Proteomes" id="UP000252707"/>
    </source>
</evidence>
<protein>
    <submittedName>
        <fullName evidence="9">Long-chain fatty acid transport protein</fullName>
    </submittedName>
</protein>
<evidence type="ECO:0000256" key="3">
    <source>
        <dbReference type="ARBA" id="ARBA00022452"/>
    </source>
</evidence>
<keyword evidence="7" id="KW-0998">Cell outer membrane</keyword>
<keyword evidence="3" id="KW-1134">Transmembrane beta strand</keyword>
<reference evidence="9 10" key="1">
    <citation type="submission" date="2018-07" db="EMBL/GenBank/DDBJ databases">
        <title>Genomic Encyclopedia of Type Strains, Phase IV (KMG-IV): sequencing the most valuable type-strain genomes for metagenomic binning, comparative biology and taxonomic classification.</title>
        <authorList>
            <person name="Goeker M."/>
        </authorList>
    </citation>
    <scope>NUCLEOTIDE SEQUENCE [LARGE SCALE GENOMIC DNA]</scope>
    <source>
        <strain evidence="9 10">DSM 26407</strain>
    </source>
</reference>
<dbReference type="RefSeq" id="WP_114279828.1">
    <property type="nucleotide sequence ID" value="NZ_QPJY01000005.1"/>
</dbReference>
<evidence type="ECO:0000256" key="1">
    <source>
        <dbReference type="ARBA" id="ARBA00004571"/>
    </source>
</evidence>
<keyword evidence="4" id="KW-0812">Transmembrane</keyword>
<keyword evidence="10" id="KW-1185">Reference proteome</keyword>
<accession>A0A369CEH7</accession>
<keyword evidence="5 8" id="KW-0732">Signal</keyword>
<dbReference type="OrthoDB" id="19849at2"/>
<dbReference type="GO" id="GO:0009279">
    <property type="term" value="C:cell outer membrane"/>
    <property type="evidence" value="ECO:0007669"/>
    <property type="project" value="UniProtKB-SubCell"/>
</dbReference>
<dbReference type="InterPro" id="IPR005017">
    <property type="entry name" value="OMPP1/FadL/TodX"/>
</dbReference>
<sequence length="403" mass="41548">MRIFRATPLAAALAAAGLTLPAWVGAANYGTDLNLTMMPAAGGMGGVGVARPQDVGSAVFGNPATLGQLDGTRFMFGATFYTPRVEARHDGSTTGSAWSGDSGAGPYLVPNVAISQPLGPDTTLGLGLSVIAGVGSDFRGIAGSLDPLAEILVFGANAALSRRITDRLSLGAAATVAMGLGQAGLNGNTASTSNFGIRGTLGATYTAGGLTLGGYYRTPLSIEYENMVQYGASSYHSPTFEQPREVGLGIAMDSLLGGRLLLGADLVWKDWESAEAYSDLYKNQLIAAIGAQLGRGPLRWRIGYSHADSPIRDDVGSAVGDIDSLWLGGGTVPLNPALVQYVQATNAEVIWEDQVTLGLGWDINAGLTLDAHAGVALKNEEAIGATEVEAGAWQLGAALTWRF</sequence>
<proteinExistence type="inferred from homology"/>
<comment type="caution">
    <text evidence="9">The sequence shown here is derived from an EMBL/GenBank/DDBJ whole genome shotgun (WGS) entry which is preliminary data.</text>
</comment>
<name>A0A369CEH7_9GAMM</name>
<evidence type="ECO:0000256" key="2">
    <source>
        <dbReference type="ARBA" id="ARBA00008163"/>
    </source>
</evidence>
<evidence type="ECO:0000256" key="8">
    <source>
        <dbReference type="SAM" id="SignalP"/>
    </source>
</evidence>
<dbReference type="Pfam" id="PF03349">
    <property type="entry name" value="Toluene_X"/>
    <property type="match status" value="1"/>
</dbReference>
<evidence type="ECO:0000256" key="7">
    <source>
        <dbReference type="ARBA" id="ARBA00023237"/>
    </source>
</evidence>
<dbReference type="PANTHER" id="PTHR35093:SF8">
    <property type="entry name" value="OUTER MEMBRANE PROTEIN NMB0088-RELATED"/>
    <property type="match status" value="1"/>
</dbReference>
<feature type="chain" id="PRO_5016843015" evidence="8">
    <location>
        <begin position="27"/>
        <end position="403"/>
    </location>
</feature>
<evidence type="ECO:0000256" key="4">
    <source>
        <dbReference type="ARBA" id="ARBA00022692"/>
    </source>
</evidence>
<evidence type="ECO:0000256" key="6">
    <source>
        <dbReference type="ARBA" id="ARBA00023136"/>
    </source>
</evidence>